<protein>
    <recommendedName>
        <fullName evidence="1">FtsK gamma domain-containing protein</fullName>
    </recommendedName>
</protein>
<evidence type="ECO:0000259" key="1">
    <source>
        <dbReference type="SMART" id="SM00843"/>
    </source>
</evidence>
<name>A0A1A0D7Q6_ACEPA</name>
<evidence type="ECO:0000313" key="3">
    <source>
        <dbReference type="Proteomes" id="UP000093796"/>
    </source>
</evidence>
<sequence length="160" mass="18169">MERKSKTTSELCQHLKDILSKFLMGQMAIPKTGFFELCAISNSNSRKIVAAKNNYINFMVELYISMKARGVPIAIIADVLYCTSTSQYIFLEDILTDEGIYERALKLTMQHQKPSASFLQRELDISYDQALAYLNRMETSGLVSPPNEIGARTILKKLKF</sequence>
<dbReference type="AlphaFoldDB" id="A0A1A0D7Q6"/>
<accession>A0A1A0D7Q6</accession>
<gene>
    <name evidence="2" type="ORF">SRCM100623_02197</name>
</gene>
<dbReference type="Gene3D" id="1.10.10.10">
    <property type="entry name" value="Winged helix-like DNA-binding domain superfamily/Winged helix DNA-binding domain"/>
    <property type="match status" value="1"/>
</dbReference>
<feature type="domain" description="FtsK gamma" evidence="1">
    <location>
        <begin position="94"/>
        <end position="159"/>
    </location>
</feature>
<dbReference type="InterPro" id="IPR036390">
    <property type="entry name" value="WH_DNA-bd_sf"/>
</dbReference>
<dbReference type="SUPFAM" id="SSF46785">
    <property type="entry name" value="Winged helix' DNA-binding domain"/>
    <property type="match status" value="1"/>
</dbReference>
<dbReference type="EMBL" id="LYUD01000115">
    <property type="protein sequence ID" value="OAZ70846.1"/>
    <property type="molecule type" value="Genomic_DNA"/>
</dbReference>
<dbReference type="InterPro" id="IPR018541">
    <property type="entry name" value="Ftsk_gamma"/>
</dbReference>
<comment type="caution">
    <text evidence="2">The sequence shown here is derived from an EMBL/GenBank/DDBJ whole genome shotgun (WGS) entry which is preliminary data.</text>
</comment>
<dbReference type="Pfam" id="PF09397">
    <property type="entry name" value="FtsK_gamma"/>
    <property type="match status" value="1"/>
</dbReference>
<dbReference type="Proteomes" id="UP000093796">
    <property type="component" value="Unassembled WGS sequence"/>
</dbReference>
<dbReference type="InterPro" id="IPR036388">
    <property type="entry name" value="WH-like_DNA-bd_sf"/>
</dbReference>
<reference evidence="2 3" key="1">
    <citation type="submission" date="2016-05" db="EMBL/GenBank/DDBJ databases">
        <title>Genome sequencing of Acetobacter pasteurianus strain SRCM100623.</title>
        <authorList>
            <person name="Song Y.R."/>
        </authorList>
    </citation>
    <scope>NUCLEOTIDE SEQUENCE [LARGE SCALE GENOMIC DNA]</scope>
    <source>
        <strain evidence="2 3">SRCM100623</strain>
    </source>
</reference>
<organism evidence="2 3">
    <name type="scientific">Acetobacter pasteurianus</name>
    <name type="common">Acetobacter turbidans</name>
    <dbReference type="NCBI Taxonomy" id="438"/>
    <lineage>
        <taxon>Bacteria</taxon>
        <taxon>Pseudomonadati</taxon>
        <taxon>Pseudomonadota</taxon>
        <taxon>Alphaproteobacteria</taxon>
        <taxon>Acetobacterales</taxon>
        <taxon>Acetobacteraceae</taxon>
        <taxon>Acetobacter</taxon>
    </lineage>
</organism>
<dbReference type="PATRIC" id="fig|438.15.peg.2434"/>
<dbReference type="SMART" id="SM00843">
    <property type="entry name" value="Ftsk_gamma"/>
    <property type="match status" value="1"/>
</dbReference>
<proteinExistence type="predicted"/>
<evidence type="ECO:0000313" key="2">
    <source>
        <dbReference type="EMBL" id="OAZ70846.1"/>
    </source>
</evidence>